<dbReference type="PRINTS" id="PR00149">
    <property type="entry name" value="FUMRATELYASE"/>
</dbReference>
<dbReference type="SUPFAM" id="SSF48557">
    <property type="entry name" value="L-aspartase-like"/>
    <property type="match status" value="1"/>
</dbReference>
<accession>A0A7J7JLH1</accession>
<dbReference type="Gene3D" id="1.10.275.10">
    <property type="entry name" value="Fumarase/aspartase (N-terminal domain)"/>
    <property type="match status" value="1"/>
</dbReference>
<dbReference type="NCBIfam" id="NF008909">
    <property type="entry name" value="PRK12273.1"/>
    <property type="match status" value="1"/>
</dbReference>
<proteinExistence type="inferred from homology"/>
<keyword evidence="3" id="KW-0456">Lyase</keyword>
<dbReference type="CDD" id="cd01362">
    <property type="entry name" value="Fumarase_classII"/>
    <property type="match status" value="1"/>
</dbReference>
<protein>
    <recommendedName>
        <fullName evidence="2">fumarate hydratase</fullName>
        <ecNumber evidence="2">4.2.1.2</ecNumber>
    </recommendedName>
</protein>
<dbReference type="PROSITE" id="PS00163">
    <property type="entry name" value="FUMARATE_LYASES"/>
    <property type="match status" value="1"/>
</dbReference>
<comment type="similarity">
    <text evidence="1">Belongs to the class-II fumarase/aspartase family. Fumarase subfamily.</text>
</comment>
<evidence type="ECO:0000259" key="5">
    <source>
        <dbReference type="Pfam" id="PF10415"/>
    </source>
</evidence>
<dbReference type="HAMAP" id="MF_00743">
    <property type="entry name" value="FumaraseC"/>
    <property type="match status" value="1"/>
</dbReference>
<dbReference type="Proteomes" id="UP000593567">
    <property type="component" value="Unassembled WGS sequence"/>
</dbReference>
<dbReference type="NCBIfam" id="TIGR00979">
    <property type="entry name" value="fumC_II"/>
    <property type="match status" value="1"/>
</dbReference>
<reference evidence="6" key="1">
    <citation type="submission" date="2020-06" db="EMBL/GenBank/DDBJ databases">
        <title>Draft genome of Bugula neritina, a colonial animal packing powerful symbionts and potential medicines.</title>
        <authorList>
            <person name="Rayko M."/>
        </authorList>
    </citation>
    <scope>NUCLEOTIDE SEQUENCE [LARGE SCALE GENOMIC DNA]</scope>
    <source>
        <strain evidence="6">Kwan_BN1</strain>
    </source>
</reference>
<dbReference type="GO" id="GO:0006108">
    <property type="term" value="P:malate metabolic process"/>
    <property type="evidence" value="ECO:0007669"/>
    <property type="project" value="TreeGrafter"/>
</dbReference>
<organism evidence="6 7">
    <name type="scientific">Bugula neritina</name>
    <name type="common">Brown bryozoan</name>
    <name type="synonym">Sertularia neritina</name>
    <dbReference type="NCBI Taxonomy" id="10212"/>
    <lineage>
        <taxon>Eukaryota</taxon>
        <taxon>Metazoa</taxon>
        <taxon>Spiralia</taxon>
        <taxon>Lophotrochozoa</taxon>
        <taxon>Bryozoa</taxon>
        <taxon>Gymnolaemata</taxon>
        <taxon>Cheilostomatida</taxon>
        <taxon>Flustrina</taxon>
        <taxon>Buguloidea</taxon>
        <taxon>Bugulidae</taxon>
        <taxon>Bugula</taxon>
    </lineage>
</organism>
<dbReference type="AlphaFoldDB" id="A0A7J7JLH1"/>
<dbReference type="InterPro" id="IPR022761">
    <property type="entry name" value="Fumarate_lyase_N"/>
</dbReference>
<dbReference type="FunFam" id="1.20.200.10:FF:000001">
    <property type="entry name" value="Fumarate hydratase, mitochondrial"/>
    <property type="match status" value="1"/>
</dbReference>
<dbReference type="GO" id="GO:0004333">
    <property type="term" value="F:fumarate hydratase activity"/>
    <property type="evidence" value="ECO:0007669"/>
    <property type="project" value="UniProtKB-EC"/>
</dbReference>
<evidence type="ECO:0000259" key="4">
    <source>
        <dbReference type="Pfam" id="PF00206"/>
    </source>
</evidence>
<dbReference type="InterPro" id="IPR024083">
    <property type="entry name" value="Fumarase/histidase_N"/>
</dbReference>
<dbReference type="OrthoDB" id="1738025at2759"/>
<dbReference type="Pfam" id="PF10415">
    <property type="entry name" value="FumaraseC_C"/>
    <property type="match status" value="1"/>
</dbReference>
<feature type="domain" description="Fumarase C C-terminal" evidence="5">
    <location>
        <begin position="410"/>
        <end position="462"/>
    </location>
</feature>
<dbReference type="PANTHER" id="PTHR11444:SF1">
    <property type="entry name" value="FUMARATE HYDRATASE, MITOCHONDRIAL"/>
    <property type="match status" value="1"/>
</dbReference>
<dbReference type="GO" id="GO:0006106">
    <property type="term" value="P:fumarate metabolic process"/>
    <property type="evidence" value="ECO:0007669"/>
    <property type="project" value="InterPro"/>
</dbReference>
<sequence>MMASTRIETDSFGEITVPNCKLYGANTARSLTNFKIGDHRDLMPIEVVRCLALLKKASAEVNREFGLREDIADLIVQASQEVFEGRLDEHFPLVIWQTGSGTQTNMNVNEVISNRSIQLAGGELGSKAPVHPNDHVNMSQSSNDTFPTAMHLAVAMETHKHLLPALTKLKLALESKMKEFEGIIKIGRTHMQDATPLSLSQEFSGYVQQVTNSIERVKSALPRVHQLAAGGTAVGTGLNTRLGFAEKVASKLSELTGLPLVTSPNKFESLATNDALVEFHGSLNVTAVSLMKIGNDIRLLASGPRCGIGELILPENEPGSSIMPGKVNPTQCESLTMICAQVMGNNTAVTFGGSQGHCELNVFRPMIISNILQSVRLISSGCVSFTDKCIVGMEVNRERIQSHLNHSLMLVTALNSHLGYDKACSIAKHAHRNKLTLKEAALELGLLTEREFDEWVRPELMISPKP</sequence>
<dbReference type="Gene3D" id="1.10.40.30">
    <property type="entry name" value="Fumarase/aspartase (C-terminal domain)"/>
    <property type="match status" value="1"/>
</dbReference>
<dbReference type="InterPro" id="IPR008948">
    <property type="entry name" value="L-Aspartase-like"/>
</dbReference>
<dbReference type="GO" id="GO:0005739">
    <property type="term" value="C:mitochondrion"/>
    <property type="evidence" value="ECO:0007669"/>
    <property type="project" value="TreeGrafter"/>
</dbReference>
<dbReference type="GO" id="GO:0006099">
    <property type="term" value="P:tricarboxylic acid cycle"/>
    <property type="evidence" value="ECO:0007669"/>
    <property type="project" value="UniProtKB-UniPathway"/>
</dbReference>
<dbReference type="Pfam" id="PF00206">
    <property type="entry name" value="Lyase_1"/>
    <property type="match status" value="1"/>
</dbReference>
<evidence type="ECO:0000256" key="2">
    <source>
        <dbReference type="ARBA" id="ARBA00012921"/>
    </source>
</evidence>
<dbReference type="UniPathway" id="UPA00223">
    <property type="reaction ID" value="UER01007"/>
</dbReference>
<evidence type="ECO:0000256" key="3">
    <source>
        <dbReference type="ARBA" id="ARBA00023239"/>
    </source>
</evidence>
<evidence type="ECO:0000313" key="7">
    <source>
        <dbReference type="Proteomes" id="UP000593567"/>
    </source>
</evidence>
<dbReference type="EMBL" id="VXIV02002271">
    <property type="protein sequence ID" value="KAF6026474.1"/>
    <property type="molecule type" value="Genomic_DNA"/>
</dbReference>
<comment type="caution">
    <text evidence="6">The sequence shown here is derived from an EMBL/GenBank/DDBJ whole genome shotgun (WGS) entry which is preliminary data.</text>
</comment>
<dbReference type="PRINTS" id="PR00145">
    <property type="entry name" value="ARGSUCLYASE"/>
</dbReference>
<dbReference type="EC" id="4.2.1.2" evidence="2"/>
<keyword evidence="7" id="KW-1185">Reference proteome</keyword>
<evidence type="ECO:0000256" key="1">
    <source>
        <dbReference type="ARBA" id="ARBA00009084"/>
    </source>
</evidence>
<evidence type="ECO:0000313" key="6">
    <source>
        <dbReference type="EMBL" id="KAF6026474.1"/>
    </source>
</evidence>
<feature type="domain" description="Fumarate lyase N-terminal" evidence="4">
    <location>
        <begin position="13"/>
        <end position="344"/>
    </location>
</feature>
<dbReference type="InterPro" id="IPR000362">
    <property type="entry name" value="Fumarate_lyase_fam"/>
</dbReference>
<name>A0A7J7JLH1_BUGNE</name>
<gene>
    <name evidence="6" type="ORF">EB796_015215</name>
</gene>
<dbReference type="InterPro" id="IPR020557">
    <property type="entry name" value="Fumarate_lyase_CS"/>
</dbReference>
<dbReference type="PANTHER" id="PTHR11444">
    <property type="entry name" value="ASPARTATEAMMONIA/ARGININOSUCCINATE/ADENYLOSUCCINATE LYASE"/>
    <property type="match status" value="1"/>
</dbReference>
<dbReference type="FunFam" id="1.10.275.10:FF:000001">
    <property type="entry name" value="Fumarate hydratase, mitochondrial"/>
    <property type="match status" value="1"/>
</dbReference>
<dbReference type="FunFam" id="1.10.40.30:FF:000002">
    <property type="entry name" value="Fumarate hydratase class II"/>
    <property type="match status" value="1"/>
</dbReference>
<dbReference type="InterPro" id="IPR018951">
    <property type="entry name" value="Fumarase_C_C"/>
</dbReference>
<dbReference type="Gene3D" id="1.20.200.10">
    <property type="entry name" value="Fumarase/aspartase (Central domain)"/>
    <property type="match status" value="1"/>
</dbReference>
<dbReference type="InterPro" id="IPR005677">
    <property type="entry name" value="Fum_hydII"/>
</dbReference>